<dbReference type="SMART" id="SM00283">
    <property type="entry name" value="MA"/>
    <property type="match status" value="1"/>
</dbReference>
<feature type="transmembrane region" description="Helical" evidence="8">
    <location>
        <begin position="274"/>
        <end position="293"/>
    </location>
</feature>
<evidence type="ECO:0000256" key="5">
    <source>
        <dbReference type="ARBA" id="ARBA00023224"/>
    </source>
</evidence>
<feature type="transmembrane region" description="Helical" evidence="8">
    <location>
        <begin position="12"/>
        <end position="33"/>
    </location>
</feature>
<reference evidence="11 12" key="1">
    <citation type="submission" date="2019-11" db="EMBL/GenBank/DDBJ databases">
        <title>P. haliotis isolates from Z. marina roots.</title>
        <authorList>
            <person name="Cohen M."/>
            <person name="Jospin G."/>
            <person name="Eisen J.A."/>
            <person name="Coil D.A."/>
        </authorList>
    </citation>
    <scope>NUCLEOTIDE SEQUENCE [LARGE SCALE GENOMIC DNA]</scope>
    <source>
        <strain evidence="11 12">UCD-MCMsp1aY</strain>
    </source>
</reference>
<evidence type="ECO:0000256" key="1">
    <source>
        <dbReference type="ARBA" id="ARBA00004141"/>
    </source>
</evidence>
<feature type="domain" description="HAMP" evidence="10">
    <location>
        <begin position="296"/>
        <end position="349"/>
    </location>
</feature>
<dbReference type="GO" id="GO:0004888">
    <property type="term" value="F:transmembrane signaling receptor activity"/>
    <property type="evidence" value="ECO:0007669"/>
    <property type="project" value="InterPro"/>
</dbReference>
<dbReference type="AlphaFoldDB" id="A0A6N8F3B5"/>
<dbReference type="Gene3D" id="1.10.287.950">
    <property type="entry name" value="Methyl-accepting chemotaxis protein"/>
    <property type="match status" value="1"/>
</dbReference>
<dbReference type="InterPro" id="IPR004089">
    <property type="entry name" value="MCPsignal_dom"/>
</dbReference>
<accession>A0A6N8F3B5</accession>
<dbReference type="PROSITE" id="PS50885">
    <property type="entry name" value="HAMP"/>
    <property type="match status" value="1"/>
</dbReference>
<name>A0A6N8F3B5_9GAMM</name>
<proteinExistence type="inferred from homology"/>
<evidence type="ECO:0000313" key="11">
    <source>
        <dbReference type="EMBL" id="MUH71146.1"/>
    </source>
</evidence>
<keyword evidence="12" id="KW-1185">Reference proteome</keyword>
<dbReference type="SMART" id="SM01358">
    <property type="entry name" value="HBM"/>
    <property type="match status" value="1"/>
</dbReference>
<dbReference type="FunFam" id="1.10.287.950:FF:000001">
    <property type="entry name" value="Methyl-accepting chemotaxis sensory transducer"/>
    <property type="match status" value="1"/>
</dbReference>
<dbReference type="InterPro" id="IPR004090">
    <property type="entry name" value="Chemotax_Me-accpt_rcpt"/>
</dbReference>
<gene>
    <name evidence="11" type="ORF">GNP35_00760</name>
</gene>
<dbReference type="Pfam" id="PF00015">
    <property type="entry name" value="MCPsignal"/>
    <property type="match status" value="1"/>
</dbReference>
<feature type="domain" description="Methyl-accepting transducer" evidence="9">
    <location>
        <begin position="354"/>
        <end position="590"/>
    </location>
</feature>
<evidence type="ECO:0000313" key="12">
    <source>
        <dbReference type="Proteomes" id="UP000439994"/>
    </source>
</evidence>
<evidence type="ECO:0000256" key="7">
    <source>
        <dbReference type="PROSITE-ProRule" id="PRU00284"/>
    </source>
</evidence>
<dbReference type="Pfam" id="PF00672">
    <property type="entry name" value="HAMP"/>
    <property type="match status" value="1"/>
</dbReference>
<dbReference type="EMBL" id="WOCD01000001">
    <property type="protein sequence ID" value="MUH71146.1"/>
    <property type="molecule type" value="Genomic_DNA"/>
</dbReference>
<dbReference type="SUPFAM" id="SSF58104">
    <property type="entry name" value="Methyl-accepting chemotaxis protein (MCP) signaling domain"/>
    <property type="match status" value="1"/>
</dbReference>
<dbReference type="SMART" id="SM00304">
    <property type="entry name" value="HAMP"/>
    <property type="match status" value="1"/>
</dbReference>
<evidence type="ECO:0000256" key="4">
    <source>
        <dbReference type="ARBA" id="ARBA00023136"/>
    </source>
</evidence>
<organism evidence="11 12">
    <name type="scientific">Psychrosphaera haliotis</name>
    <dbReference type="NCBI Taxonomy" id="555083"/>
    <lineage>
        <taxon>Bacteria</taxon>
        <taxon>Pseudomonadati</taxon>
        <taxon>Pseudomonadota</taxon>
        <taxon>Gammaproteobacteria</taxon>
        <taxon>Alteromonadales</taxon>
        <taxon>Pseudoalteromonadaceae</taxon>
        <taxon>Psychrosphaera</taxon>
    </lineage>
</organism>
<keyword evidence="5 7" id="KW-0807">Transducer</keyword>
<keyword evidence="3 8" id="KW-1133">Transmembrane helix</keyword>
<dbReference type="PANTHER" id="PTHR32089">
    <property type="entry name" value="METHYL-ACCEPTING CHEMOTAXIS PROTEIN MCPB"/>
    <property type="match status" value="1"/>
</dbReference>
<evidence type="ECO:0000256" key="8">
    <source>
        <dbReference type="SAM" id="Phobius"/>
    </source>
</evidence>
<dbReference type="CDD" id="cd11386">
    <property type="entry name" value="MCP_signal"/>
    <property type="match status" value="1"/>
</dbReference>
<evidence type="ECO:0000259" key="10">
    <source>
        <dbReference type="PROSITE" id="PS50885"/>
    </source>
</evidence>
<dbReference type="GO" id="GO:0016020">
    <property type="term" value="C:membrane"/>
    <property type="evidence" value="ECO:0007669"/>
    <property type="project" value="UniProtKB-SubCell"/>
</dbReference>
<dbReference type="OrthoDB" id="8724845at2"/>
<evidence type="ECO:0000256" key="3">
    <source>
        <dbReference type="ARBA" id="ARBA00022989"/>
    </source>
</evidence>
<evidence type="ECO:0000259" key="9">
    <source>
        <dbReference type="PROSITE" id="PS50111"/>
    </source>
</evidence>
<dbReference type="GO" id="GO:0007165">
    <property type="term" value="P:signal transduction"/>
    <property type="evidence" value="ECO:0007669"/>
    <property type="project" value="UniProtKB-KW"/>
</dbReference>
<sequence length="626" mass="69427">MKVSMGTSIKQKLLINAVLVASGMVLLLVLLIYSNYKNSQFTQTVQYIDKINRDIMQLDIEEKFFLENKNTEHVDNFNKIHKEVSAQKTEFSQILKEEGFETDQVERFTKALNSYKATFDKLVVLQKTIGLHPKDALYGELRGAVHNIETILKEQNSYMLLVDMLQLRRAEKDFMLRFDEKYLDKFIDGIDTLRNNLSRTDIDGSTQNKIKGLLSDYQVKFVNLVKAQKQIGLNSESGVRGQLAEAKTILRKTQDVMESNISEGIEAKQLQTQVFGFAMFVVLVGIIMSSTFVTSRKVLGPIQQISSTIDAVRNTNDLTQSHEFEGEDELSAMGRQFNSLISDFRELILRVNNAVKTLDEATKSLVSNSTNNQTSLDIQLRETESVAAAVTEMGATIKEIVSNTEDAASKALSSNENAEQGSTQVNMTIESIRFLSDKLDTAVSDVNALAEESKNVGSVLDVIRGIAEQTNLLALNAAIEAARAGEHGRGFAVVADEVRTLAMRTQESTKEIENIVTSLQSRIGGIVSVIDQCQEQGSTSTQRAGEAGEKLVSITQDVKSIMDMNTQIATAIEQQSKVAEEVNQNVVAIRDVADDSFQRAKENAASSENISKQAVILHSFIDKYKV</sequence>
<dbReference type="InterPro" id="IPR032255">
    <property type="entry name" value="HBM"/>
</dbReference>
<dbReference type="Proteomes" id="UP000439994">
    <property type="component" value="Unassembled WGS sequence"/>
</dbReference>
<dbReference type="InterPro" id="IPR003660">
    <property type="entry name" value="HAMP_dom"/>
</dbReference>
<evidence type="ECO:0000256" key="2">
    <source>
        <dbReference type="ARBA" id="ARBA00022692"/>
    </source>
</evidence>
<dbReference type="RefSeq" id="WP_155693614.1">
    <property type="nucleotide sequence ID" value="NZ_WOCD01000001.1"/>
</dbReference>
<dbReference type="PROSITE" id="PS50111">
    <property type="entry name" value="CHEMOTAXIS_TRANSDUC_2"/>
    <property type="match status" value="1"/>
</dbReference>
<comment type="caution">
    <text evidence="11">The sequence shown here is derived from an EMBL/GenBank/DDBJ whole genome shotgun (WGS) entry which is preliminary data.</text>
</comment>
<dbReference type="PRINTS" id="PR00260">
    <property type="entry name" value="CHEMTRNSDUCR"/>
</dbReference>
<evidence type="ECO:0000256" key="6">
    <source>
        <dbReference type="ARBA" id="ARBA00029447"/>
    </source>
</evidence>
<protein>
    <submittedName>
        <fullName evidence="11">HAMP domain-containing protein</fullName>
    </submittedName>
</protein>
<comment type="subcellular location">
    <subcellularLocation>
        <location evidence="1">Membrane</location>
        <topology evidence="1">Multi-pass membrane protein</topology>
    </subcellularLocation>
</comment>
<keyword evidence="2 8" id="KW-0812">Transmembrane</keyword>
<dbReference type="GO" id="GO:0006935">
    <property type="term" value="P:chemotaxis"/>
    <property type="evidence" value="ECO:0007669"/>
    <property type="project" value="InterPro"/>
</dbReference>
<keyword evidence="4 8" id="KW-0472">Membrane</keyword>
<dbReference type="PANTHER" id="PTHR32089:SF119">
    <property type="entry name" value="METHYL-ACCEPTING CHEMOTAXIS PROTEIN CTPL"/>
    <property type="match status" value="1"/>
</dbReference>
<comment type="similarity">
    <text evidence="6">Belongs to the methyl-accepting chemotaxis (MCP) protein family.</text>
</comment>